<keyword evidence="13" id="KW-1185">Reference proteome</keyword>
<evidence type="ECO:0000256" key="9">
    <source>
        <dbReference type="NCBIfam" id="TIGR01128"/>
    </source>
</evidence>
<evidence type="ECO:0000256" key="4">
    <source>
        <dbReference type="ARBA" id="ARBA00022695"/>
    </source>
</evidence>
<keyword evidence="3" id="KW-0808">Transferase</keyword>
<dbReference type="EC" id="2.7.7.7" evidence="1 9"/>
<keyword evidence="6" id="KW-0239">DNA-directed DNA polymerase</keyword>
<feature type="domain" description="DNA polymerase III subunit delta C-terminal" evidence="11">
    <location>
        <begin position="214"/>
        <end position="331"/>
    </location>
</feature>
<dbReference type="Pfam" id="PF14840">
    <property type="entry name" value="DNA_pol3_delt_C"/>
    <property type="match status" value="1"/>
</dbReference>
<evidence type="ECO:0000259" key="10">
    <source>
        <dbReference type="Pfam" id="PF06144"/>
    </source>
</evidence>
<dbReference type="Proteomes" id="UP000641152">
    <property type="component" value="Unassembled WGS sequence"/>
</dbReference>
<evidence type="ECO:0000313" key="12">
    <source>
        <dbReference type="EMBL" id="MBD9361463.1"/>
    </source>
</evidence>
<protein>
    <recommendedName>
        <fullName evidence="2 9">DNA polymerase III subunit delta</fullName>
        <ecNumber evidence="1 9">2.7.7.7</ecNumber>
    </recommendedName>
</protein>
<proteinExistence type="inferred from homology"/>
<evidence type="ECO:0000313" key="13">
    <source>
        <dbReference type="Proteomes" id="UP000641152"/>
    </source>
</evidence>
<accession>A0ABR9DGM8</accession>
<dbReference type="InterPro" id="IPR008921">
    <property type="entry name" value="DNA_pol3_clamp-load_cplx_C"/>
</dbReference>
<gene>
    <name evidence="12" type="ORF">EBB_13180</name>
</gene>
<reference evidence="12 13" key="1">
    <citation type="submission" date="2020-09" db="EMBL/GenBank/DDBJ databases">
        <title>Methylomonas albis sp. nov. and Methylomonas fluvii sp. nov.: Two cold-adapted methanotrophs from the River Elbe and an amended description of Methylovulum psychrotolerans strain Eb1.</title>
        <authorList>
            <person name="Bussmann I.K."/>
            <person name="Klings K.-W."/>
            <person name="Warnstedt J."/>
            <person name="Hoppert M."/>
            <person name="Saborowski A."/>
            <person name="Horn F."/>
            <person name="Liebner S."/>
        </authorList>
    </citation>
    <scope>NUCLEOTIDE SEQUENCE [LARGE SCALE GENOMIC DNA]</scope>
    <source>
        <strain evidence="12 13">EbB</strain>
    </source>
</reference>
<evidence type="ECO:0000256" key="5">
    <source>
        <dbReference type="ARBA" id="ARBA00022705"/>
    </source>
</evidence>
<evidence type="ECO:0000256" key="6">
    <source>
        <dbReference type="ARBA" id="ARBA00022932"/>
    </source>
</evidence>
<comment type="catalytic activity">
    <reaction evidence="8">
        <text>DNA(n) + a 2'-deoxyribonucleoside 5'-triphosphate = DNA(n+1) + diphosphate</text>
        <dbReference type="Rhea" id="RHEA:22508"/>
        <dbReference type="Rhea" id="RHEA-COMP:17339"/>
        <dbReference type="Rhea" id="RHEA-COMP:17340"/>
        <dbReference type="ChEBI" id="CHEBI:33019"/>
        <dbReference type="ChEBI" id="CHEBI:61560"/>
        <dbReference type="ChEBI" id="CHEBI:173112"/>
        <dbReference type="EC" id="2.7.7.7"/>
    </reaction>
</comment>
<name>A0ABR9DGM8_9GAMM</name>
<evidence type="ECO:0000256" key="8">
    <source>
        <dbReference type="ARBA" id="ARBA00049244"/>
    </source>
</evidence>
<dbReference type="InterPro" id="IPR032780">
    <property type="entry name" value="DNA_pol3_delt_C"/>
</dbReference>
<comment type="similarity">
    <text evidence="7">Belongs to the DNA polymerase HolA subunit family.</text>
</comment>
<keyword evidence="4" id="KW-0548">Nucleotidyltransferase</keyword>
<dbReference type="PANTHER" id="PTHR34388">
    <property type="entry name" value="DNA POLYMERASE III SUBUNIT DELTA"/>
    <property type="match status" value="1"/>
</dbReference>
<keyword evidence="5" id="KW-0235">DNA replication</keyword>
<comment type="caution">
    <text evidence="12">The sequence shown here is derived from an EMBL/GenBank/DDBJ whole genome shotgun (WGS) entry which is preliminary data.</text>
</comment>
<dbReference type="PANTHER" id="PTHR34388:SF1">
    <property type="entry name" value="DNA POLYMERASE III SUBUNIT DELTA"/>
    <property type="match status" value="1"/>
</dbReference>
<dbReference type="Gene3D" id="1.20.272.10">
    <property type="match status" value="1"/>
</dbReference>
<dbReference type="Gene3D" id="1.10.8.60">
    <property type="match status" value="1"/>
</dbReference>
<evidence type="ECO:0000256" key="7">
    <source>
        <dbReference type="ARBA" id="ARBA00034754"/>
    </source>
</evidence>
<evidence type="ECO:0000259" key="11">
    <source>
        <dbReference type="Pfam" id="PF14840"/>
    </source>
</evidence>
<dbReference type="SUPFAM" id="SSF52540">
    <property type="entry name" value="P-loop containing nucleoside triphosphate hydrolases"/>
    <property type="match status" value="1"/>
</dbReference>
<dbReference type="Gene3D" id="3.40.50.300">
    <property type="entry name" value="P-loop containing nucleotide triphosphate hydrolases"/>
    <property type="match status" value="1"/>
</dbReference>
<evidence type="ECO:0000256" key="2">
    <source>
        <dbReference type="ARBA" id="ARBA00017703"/>
    </source>
</evidence>
<evidence type="ECO:0000256" key="3">
    <source>
        <dbReference type="ARBA" id="ARBA00022679"/>
    </source>
</evidence>
<dbReference type="InterPro" id="IPR027417">
    <property type="entry name" value="P-loop_NTPase"/>
</dbReference>
<dbReference type="CDD" id="cd18138">
    <property type="entry name" value="HLD_clamp_pol_III_delta"/>
    <property type="match status" value="1"/>
</dbReference>
<evidence type="ECO:0000256" key="1">
    <source>
        <dbReference type="ARBA" id="ARBA00012417"/>
    </source>
</evidence>
<dbReference type="EMBL" id="JACXST010000002">
    <property type="protein sequence ID" value="MBD9361463.1"/>
    <property type="molecule type" value="Genomic_DNA"/>
</dbReference>
<dbReference type="InterPro" id="IPR005790">
    <property type="entry name" value="DNA_polIII_delta"/>
</dbReference>
<sequence>MRLKLDQLTAALQKELAPVYLVSGDEPLQLGEAADDIRRAARTAGYATREVIAIDNGNEWPQLTLEAESLSIFSDKKLIDLRLPSGKPGLEGSKALSAYCQRPPEDTVLLITSGKLDSAAQKSQWFQALDKIATVILVWPLQGPELLHWLQRRAERKGMHLEADALKSLAVRVEGNLLAAAQELEKLYILHGANRINKAMVEGDVADSARFDVFKLMDALLSGKVNRSIKILAGLKAEGVAAPVVLWAISREARTLVSIKTELKRGGNPEVLYKKYQIWDKRKQLVHEALQRLKSKELQGILQASANVDCQIKGQMAGDEWEGLFRICLLFSKGSGIQAVKY</sequence>
<feature type="domain" description="DNA polymerase III delta N-terminal" evidence="10">
    <location>
        <begin position="20"/>
        <end position="136"/>
    </location>
</feature>
<dbReference type="Pfam" id="PF06144">
    <property type="entry name" value="DNA_pol3_delta"/>
    <property type="match status" value="1"/>
</dbReference>
<organism evidence="12 13">
    <name type="scientific">Methylomonas fluvii</name>
    <dbReference type="NCBI Taxonomy" id="1854564"/>
    <lineage>
        <taxon>Bacteria</taxon>
        <taxon>Pseudomonadati</taxon>
        <taxon>Pseudomonadota</taxon>
        <taxon>Gammaproteobacteria</taxon>
        <taxon>Methylococcales</taxon>
        <taxon>Methylococcaceae</taxon>
        <taxon>Methylomonas</taxon>
    </lineage>
</organism>
<dbReference type="NCBIfam" id="TIGR01128">
    <property type="entry name" value="holA"/>
    <property type="match status" value="1"/>
</dbReference>
<dbReference type="RefSeq" id="WP_192394279.1">
    <property type="nucleotide sequence ID" value="NZ_CAJHIU010000002.1"/>
</dbReference>
<dbReference type="SUPFAM" id="SSF48019">
    <property type="entry name" value="post-AAA+ oligomerization domain-like"/>
    <property type="match status" value="1"/>
</dbReference>
<dbReference type="InterPro" id="IPR010372">
    <property type="entry name" value="DNA_pol3_delta_N"/>
</dbReference>